<evidence type="ECO:0000313" key="2">
    <source>
        <dbReference type="Proteomes" id="UP000306509"/>
    </source>
</evidence>
<comment type="caution">
    <text evidence="1">The sequence shown here is derived from an EMBL/GenBank/DDBJ whole genome shotgun (WGS) entry which is preliminary data.</text>
</comment>
<gene>
    <name evidence="1" type="ORF">DSM106044_00382</name>
</gene>
<keyword evidence="2" id="KW-1185">Reference proteome</keyword>
<dbReference type="OrthoDB" id="9805976at2"/>
<name>A0A4U8QFI6_9FIRM</name>
<dbReference type="Proteomes" id="UP000306509">
    <property type="component" value="Unassembled WGS sequence"/>
</dbReference>
<dbReference type="EMBL" id="QGQD01000006">
    <property type="protein sequence ID" value="TLD02883.1"/>
    <property type="molecule type" value="Genomic_DNA"/>
</dbReference>
<accession>A0A4U8QFI6</accession>
<evidence type="ECO:0008006" key="3">
    <source>
        <dbReference type="Google" id="ProtNLM"/>
    </source>
</evidence>
<protein>
    <recommendedName>
        <fullName evidence="3">Flavoprotein</fullName>
    </recommendedName>
</protein>
<sequence>MKLIIHDLQKEEFHKLMPDIKKDTLIIGDDQSIHPCIGCFGCWLKTPGTCMIRSDAYGDMGYLISQCEKITLISKCCYGGFSCFVKNVLDRSLPYLHPDFVIKNGEMHHRQRYQKELELNVHFYGEDITDQEKEIAKELLKANSINLYCSLNSVTFSKSPYQIKGGSEI</sequence>
<organism evidence="1 2">
    <name type="scientific">Robinsoniella peoriensis</name>
    <dbReference type="NCBI Taxonomy" id="180332"/>
    <lineage>
        <taxon>Bacteria</taxon>
        <taxon>Bacillati</taxon>
        <taxon>Bacillota</taxon>
        <taxon>Clostridia</taxon>
        <taxon>Lachnospirales</taxon>
        <taxon>Lachnospiraceae</taxon>
        <taxon>Robinsoniella</taxon>
    </lineage>
</organism>
<proteinExistence type="predicted"/>
<dbReference type="InterPro" id="IPR029039">
    <property type="entry name" value="Flavoprotein-like_sf"/>
</dbReference>
<reference evidence="1 2" key="1">
    <citation type="journal article" date="2019" name="Anaerobe">
        <title>Detection of Robinsoniella peoriensis in multiple bone samples of a trauma patient.</title>
        <authorList>
            <person name="Schrottner P."/>
            <person name="Hartwich K."/>
            <person name="Bunk B."/>
            <person name="Schober I."/>
            <person name="Helbig S."/>
            <person name="Rudolph W.W."/>
            <person name="Gunzer F."/>
        </authorList>
    </citation>
    <scope>NUCLEOTIDE SEQUENCE [LARGE SCALE GENOMIC DNA]</scope>
    <source>
        <strain evidence="1 2">DSM 106044</strain>
    </source>
</reference>
<dbReference type="STRING" id="180332.GCA_000797495_05482"/>
<dbReference type="RefSeq" id="WP_044296006.1">
    <property type="nucleotide sequence ID" value="NZ_CABMJZ010000062.1"/>
</dbReference>
<evidence type="ECO:0000313" key="1">
    <source>
        <dbReference type="EMBL" id="TLD02883.1"/>
    </source>
</evidence>
<dbReference type="SUPFAM" id="SSF52218">
    <property type="entry name" value="Flavoproteins"/>
    <property type="match status" value="1"/>
</dbReference>
<dbReference type="AlphaFoldDB" id="A0A4U8QFI6"/>
<dbReference type="Gene3D" id="3.40.50.360">
    <property type="match status" value="1"/>
</dbReference>